<name>A0AAW0A877_9AGAR</name>
<dbReference type="Proteomes" id="UP001362999">
    <property type="component" value="Unassembled WGS sequence"/>
</dbReference>
<dbReference type="EMBL" id="JAWWNJ010000081">
    <property type="protein sequence ID" value="KAK7001809.1"/>
    <property type="molecule type" value="Genomic_DNA"/>
</dbReference>
<evidence type="ECO:0000259" key="1">
    <source>
        <dbReference type="Pfam" id="PF18718"/>
    </source>
</evidence>
<feature type="domain" description="CxC5 like cysteine cluster associated with KDZ" evidence="1">
    <location>
        <begin position="117"/>
        <end position="238"/>
    </location>
</feature>
<evidence type="ECO:0000313" key="2">
    <source>
        <dbReference type="EMBL" id="KAK7001809.1"/>
    </source>
</evidence>
<accession>A0AAW0A877</accession>
<gene>
    <name evidence="2" type="ORF">R3P38DRAFT_2557702</name>
</gene>
<keyword evidence="3" id="KW-1185">Reference proteome</keyword>
<dbReference type="AlphaFoldDB" id="A0AAW0A877"/>
<dbReference type="Pfam" id="PF18718">
    <property type="entry name" value="CxC5"/>
    <property type="match status" value="1"/>
</dbReference>
<comment type="caution">
    <text evidence="2">The sequence shown here is derived from an EMBL/GenBank/DDBJ whole genome shotgun (WGS) entry which is preliminary data.</text>
</comment>
<evidence type="ECO:0000313" key="3">
    <source>
        <dbReference type="Proteomes" id="UP001362999"/>
    </source>
</evidence>
<dbReference type="InterPro" id="IPR041539">
    <property type="entry name" value="CxC5"/>
</dbReference>
<reference evidence="2 3" key="1">
    <citation type="journal article" date="2024" name="J Genomics">
        <title>Draft genome sequencing and assembly of Favolaschia claudopus CIRM-BRFM 2984 isolated from oak limbs.</title>
        <authorList>
            <person name="Navarro D."/>
            <person name="Drula E."/>
            <person name="Chaduli D."/>
            <person name="Cazenave R."/>
            <person name="Ahrendt S."/>
            <person name="Wang J."/>
            <person name="Lipzen A."/>
            <person name="Daum C."/>
            <person name="Barry K."/>
            <person name="Grigoriev I.V."/>
            <person name="Favel A."/>
            <person name="Rosso M.N."/>
            <person name="Martin F."/>
        </authorList>
    </citation>
    <scope>NUCLEOTIDE SEQUENCE [LARGE SCALE GENOMIC DNA]</scope>
    <source>
        <strain evidence="2 3">CIRM-BRFM 2984</strain>
    </source>
</reference>
<sequence>MIPSLGHGLAVLQLYFVAQFSLQRVFYILSILITTYPLFQLHLNQLNEPRQPRETAWLRSIHAVLYSAFGAENEHPDYPPEPDNVGPDLAGKFCRDLQQLYHLLGADDTSMSLFPEPQIILCTPRLNCIFCPHDGHPPTLRRHREPQQIHLLNDRFRWTKATLFVAYCAKCQAEYYPDRITFRGSTHSRLQRLECNAAFLRVSKHGIWMDRRIALAQENMVLHLHSGWSSFAEWLNATIGAEPHVTTRQSQRLYFEHFARRLIIAHGLEDTFTVAAHSCKVSYTYFLYSFSYKSHVLRSHDYYHLYFYQITHSASSAFVE</sequence>
<proteinExistence type="predicted"/>
<protein>
    <recommendedName>
        <fullName evidence="1">CxC5 like cysteine cluster associated with KDZ domain-containing protein</fullName>
    </recommendedName>
</protein>
<organism evidence="2 3">
    <name type="scientific">Favolaschia claudopus</name>
    <dbReference type="NCBI Taxonomy" id="2862362"/>
    <lineage>
        <taxon>Eukaryota</taxon>
        <taxon>Fungi</taxon>
        <taxon>Dikarya</taxon>
        <taxon>Basidiomycota</taxon>
        <taxon>Agaricomycotina</taxon>
        <taxon>Agaricomycetes</taxon>
        <taxon>Agaricomycetidae</taxon>
        <taxon>Agaricales</taxon>
        <taxon>Marasmiineae</taxon>
        <taxon>Mycenaceae</taxon>
        <taxon>Favolaschia</taxon>
    </lineage>
</organism>